<reference evidence="2" key="2">
    <citation type="submission" date="2006-09" db="EMBL/GenBank/DDBJ databases">
        <title>The genome sequence of Plasmodium falciparum Dd2.</title>
        <authorList>
            <consortium name="The Broad Institute Genome Sequencing Platform"/>
            <person name="Birren B."/>
            <person name="Lander E."/>
            <person name="Galagan J."/>
            <person name="Nusbaum C."/>
            <person name="Devon K."/>
            <person name="Henn M."/>
            <person name="Jaffe D."/>
            <person name="Butler J."/>
            <person name="Alvarez P."/>
            <person name="Gnerre S."/>
            <person name="Grabherr M."/>
            <person name="Kleber M."/>
            <person name="Mauceli E."/>
            <person name="Brockman W."/>
            <person name="MacCallum I.A."/>
            <person name="Rounsley S."/>
            <person name="Young S."/>
            <person name="LaButti K."/>
            <person name="Pushparaj V."/>
            <person name="DeCaprio D."/>
            <person name="Crawford M."/>
            <person name="Koehrsen M."/>
            <person name="Engels R."/>
            <person name="Montgomery P."/>
            <person name="Pearson M."/>
            <person name="Howarth C."/>
            <person name="Larson L."/>
            <person name="Luoma S."/>
            <person name="White J."/>
            <person name="Kodira C."/>
            <person name="Zeng Q."/>
            <person name="O'Leary S."/>
            <person name="Yandava C."/>
            <person name="Alvarado L."/>
            <person name="Wirth D."/>
            <person name="Volkman S."/>
            <person name="Hartl D."/>
        </authorList>
    </citation>
    <scope>NUCLEOTIDE SEQUENCE [LARGE SCALE GENOMIC DNA]</scope>
</reference>
<accession>A0A0L7MA18</accession>
<protein>
    <submittedName>
        <fullName evidence="1">Uncharacterized protein</fullName>
    </submittedName>
</protein>
<dbReference type="EMBL" id="GG702850">
    <property type="protein sequence ID" value="KOB89648.1"/>
    <property type="molecule type" value="Genomic_DNA"/>
</dbReference>
<dbReference type="Proteomes" id="UP000054282">
    <property type="component" value="Unassembled WGS sequence"/>
</dbReference>
<proteinExistence type="predicted"/>
<dbReference type="AlphaFoldDB" id="A0A0L7MA18"/>
<dbReference type="KEGG" id="pfd:PFDG_05197"/>
<reference evidence="2" key="1">
    <citation type="submission" date="2006-09" db="EMBL/GenBank/DDBJ databases">
        <title>Annotation of Plasmodium falciparum Dd2.</title>
        <authorList>
            <consortium name="The Broad Institute Genome Sequencing Platform"/>
            <person name="Volkman S.K."/>
            <person name="Neafsey D.E."/>
            <person name="Dash A.P."/>
            <person name="Chitnis C.E."/>
            <person name="Hartl D.L."/>
            <person name="Young S.K."/>
            <person name="Zeng Q."/>
            <person name="Koehrsen M."/>
            <person name="Alvarado L."/>
            <person name="Berlin A."/>
            <person name="Borenstein D."/>
            <person name="Chapman S.B."/>
            <person name="Chen Z."/>
            <person name="Engels R."/>
            <person name="Freedman E."/>
            <person name="Gellesch M."/>
            <person name="Goldberg J."/>
            <person name="Griggs A."/>
            <person name="Gujja S."/>
            <person name="Heilman E.R."/>
            <person name="Heiman D.I."/>
            <person name="Howarth C."/>
            <person name="Jen D."/>
            <person name="Larson L."/>
            <person name="Mehta T."/>
            <person name="Neiman D."/>
            <person name="Park D."/>
            <person name="Pearson M."/>
            <person name="Roberts A."/>
            <person name="Saif S."/>
            <person name="Shea T."/>
            <person name="Shenoy N."/>
            <person name="Sisk P."/>
            <person name="Stolte C."/>
            <person name="Sykes S."/>
            <person name="Walk T."/>
            <person name="White J."/>
            <person name="Yandava C."/>
            <person name="Haas B."/>
            <person name="Henn M.R."/>
            <person name="Nusbaum C."/>
            <person name="Birren B."/>
        </authorList>
    </citation>
    <scope>NUCLEOTIDE SEQUENCE [LARGE SCALE GENOMIC DNA]</scope>
</reference>
<organism evidence="1 2">
    <name type="scientific">Plasmodium falciparum (isolate Dd2)</name>
    <dbReference type="NCBI Taxonomy" id="57267"/>
    <lineage>
        <taxon>Eukaryota</taxon>
        <taxon>Sar</taxon>
        <taxon>Alveolata</taxon>
        <taxon>Apicomplexa</taxon>
        <taxon>Aconoidasida</taxon>
        <taxon>Haemosporida</taxon>
        <taxon>Plasmodiidae</taxon>
        <taxon>Plasmodium</taxon>
        <taxon>Plasmodium (Laverania)</taxon>
    </lineage>
</organism>
<name>A0A0L7MA18_PLAF4</name>
<gene>
    <name evidence="1" type="ORF">PFDG_05197</name>
</gene>
<evidence type="ECO:0000313" key="2">
    <source>
        <dbReference type="Proteomes" id="UP000054282"/>
    </source>
</evidence>
<sequence length="68" mass="8080">MVLVELDVGKDTLFKRAEGMKLLGQKMQKLPKKKKRKKCRKGNEFYGYYRKSYKGSKIKNASYRQETE</sequence>
<evidence type="ECO:0000313" key="1">
    <source>
        <dbReference type="EMBL" id="KOB89648.1"/>
    </source>
</evidence>